<dbReference type="InterPro" id="IPR006530">
    <property type="entry name" value="YD"/>
</dbReference>
<sequence>MEFRADRLKTLSDAVSCRSLTYDYDAADRLRTLTSASPGGKQEFGYDDLDRITSHTLRNAAGSQLAKITYGWDKNDNLLSKVTAGTAGAGTNTYAYDQADRMTSWTAPDGTTTTYEWDDSGNRVKVGDTPFVYDERNRLLSGGATEYSHRRRRLRRRRL</sequence>
<dbReference type="RefSeq" id="WP_364386023.1">
    <property type="nucleotide sequence ID" value="NZ_JBHMCF010000020.1"/>
</dbReference>
<dbReference type="Proteomes" id="UP001589568">
    <property type="component" value="Unassembled WGS sequence"/>
</dbReference>
<evidence type="ECO:0000313" key="4">
    <source>
        <dbReference type="Proteomes" id="UP001589568"/>
    </source>
</evidence>
<evidence type="ECO:0000256" key="1">
    <source>
        <dbReference type="ARBA" id="ARBA00022737"/>
    </source>
</evidence>
<dbReference type="InterPro" id="IPR056823">
    <property type="entry name" value="TEN-like_YD-shell"/>
</dbReference>
<gene>
    <name evidence="3" type="ORF">ACFFR3_21260</name>
</gene>
<keyword evidence="4" id="KW-1185">Reference proteome</keyword>
<dbReference type="Pfam" id="PF25023">
    <property type="entry name" value="TEN_YD-shell"/>
    <property type="match status" value="1"/>
</dbReference>
<evidence type="ECO:0000313" key="3">
    <source>
        <dbReference type="EMBL" id="MFB9472051.1"/>
    </source>
</evidence>
<comment type="caution">
    <text evidence="3">The sequence shown here is derived from an EMBL/GenBank/DDBJ whole genome shotgun (WGS) entry which is preliminary data.</text>
</comment>
<accession>A0ABV5NQ25</accession>
<proteinExistence type="predicted"/>
<evidence type="ECO:0000259" key="2">
    <source>
        <dbReference type="Pfam" id="PF25023"/>
    </source>
</evidence>
<feature type="domain" description="Teneurin-like YD-shell" evidence="2">
    <location>
        <begin position="40"/>
        <end position="147"/>
    </location>
</feature>
<name>A0ABV5NQ25_9ACTN</name>
<organism evidence="3 4">
    <name type="scientific">Nonomuraea salmonea</name>
    <dbReference type="NCBI Taxonomy" id="46181"/>
    <lineage>
        <taxon>Bacteria</taxon>
        <taxon>Bacillati</taxon>
        <taxon>Actinomycetota</taxon>
        <taxon>Actinomycetes</taxon>
        <taxon>Streptosporangiales</taxon>
        <taxon>Streptosporangiaceae</taxon>
        <taxon>Nonomuraea</taxon>
    </lineage>
</organism>
<protein>
    <submittedName>
        <fullName evidence="3">RHS repeat domain-containing protein</fullName>
    </submittedName>
</protein>
<dbReference type="Gene3D" id="2.180.10.10">
    <property type="entry name" value="RHS repeat-associated core"/>
    <property type="match status" value="1"/>
</dbReference>
<dbReference type="NCBIfam" id="TIGR01643">
    <property type="entry name" value="YD_repeat_2x"/>
    <property type="match status" value="3"/>
</dbReference>
<dbReference type="EMBL" id="JBHMCF010000020">
    <property type="protein sequence ID" value="MFB9472051.1"/>
    <property type="molecule type" value="Genomic_DNA"/>
</dbReference>
<reference evidence="3 4" key="1">
    <citation type="submission" date="2024-09" db="EMBL/GenBank/DDBJ databases">
        <authorList>
            <person name="Sun Q."/>
            <person name="Mori K."/>
        </authorList>
    </citation>
    <scope>NUCLEOTIDE SEQUENCE [LARGE SCALE GENOMIC DNA]</scope>
    <source>
        <strain evidence="3 4">JCM 3324</strain>
    </source>
</reference>
<keyword evidence="1" id="KW-0677">Repeat</keyword>